<dbReference type="PROSITE" id="PS51257">
    <property type="entry name" value="PROKAR_LIPOPROTEIN"/>
    <property type="match status" value="1"/>
</dbReference>
<dbReference type="EMBL" id="AP023287">
    <property type="protein sequence ID" value="BCI53726.1"/>
    <property type="molecule type" value="Genomic_DNA"/>
</dbReference>
<proteinExistence type="predicted"/>
<evidence type="ECO:0008006" key="3">
    <source>
        <dbReference type="Google" id="ProtNLM"/>
    </source>
</evidence>
<evidence type="ECO:0000313" key="1">
    <source>
        <dbReference type="EMBL" id="BCI53726.1"/>
    </source>
</evidence>
<organism evidence="1 2">
    <name type="scientific">Mycolicibacterium litorale</name>
    <dbReference type="NCBI Taxonomy" id="758802"/>
    <lineage>
        <taxon>Bacteria</taxon>
        <taxon>Bacillati</taxon>
        <taxon>Actinomycetota</taxon>
        <taxon>Actinomycetes</taxon>
        <taxon>Mycobacteriales</taxon>
        <taxon>Mycobacteriaceae</taxon>
        <taxon>Mycolicibacterium</taxon>
    </lineage>
</organism>
<dbReference type="Proteomes" id="UP000515734">
    <property type="component" value="Chromosome"/>
</dbReference>
<name>A0A6S6P6N9_9MYCO</name>
<reference evidence="1 2" key="1">
    <citation type="submission" date="2020-07" db="EMBL/GenBank/DDBJ databases">
        <title>Complete genome sequence of Mycolicibacterium litorale like strain isolated from cardiac implantable electronic device infection.</title>
        <authorList>
            <person name="Fukano H."/>
            <person name="Miyama H."/>
            <person name="Hoshino Y."/>
        </authorList>
    </citation>
    <scope>NUCLEOTIDE SEQUENCE [LARGE SCALE GENOMIC DNA]</scope>
    <source>
        <strain evidence="1 2">NIIDNTM18</strain>
    </source>
</reference>
<accession>A0A6S6P6N9</accession>
<sequence>MTFRIVTTVTLVLAVAAAVVGCGLFGRDSETDERAVRPGEPKPSPSGLYTAYAEDGAPQNTVKTLVDVIRDKDGNEVYRDDAAYSTRHGVLFTWLSTEPNQLWILSSDVGTFHVAPDNDGTWTKQHATNVPPEIKDLRGY</sequence>
<evidence type="ECO:0000313" key="2">
    <source>
        <dbReference type="Proteomes" id="UP000515734"/>
    </source>
</evidence>
<dbReference type="AlphaFoldDB" id="A0A6S6P6N9"/>
<gene>
    <name evidence="1" type="ORF">NIIDNTM18_30040</name>
</gene>
<protein>
    <recommendedName>
        <fullName evidence="3">Lipoprotein</fullName>
    </recommendedName>
</protein>